<dbReference type="InterPro" id="IPR009293">
    <property type="entry name" value="UPF0478"/>
</dbReference>
<accession>A0ABS7D683</accession>
<dbReference type="Proteomes" id="UP000812277">
    <property type="component" value="Unassembled WGS sequence"/>
</dbReference>
<keyword evidence="2" id="KW-1185">Reference proteome</keyword>
<sequence length="206" mass="22057">MMMDVAMIIIGLSVAVLVVVLVQTLRKAQTSIDAASKTIVELQHTIHAWKGDVAELVGSARRIADRADGQLAAVEPLMATVKEAGEALHEVASVAHGFSSVWTSRLRRRQEAAAAKEAVRAEEAERQAAYAAASTEGFLNGVDEREIAGMQAASLAEANGRNVRVERYAAGGDPIVMAETAAAKQTPAWLDWMETGVHVARLFARR</sequence>
<dbReference type="RefSeq" id="WP_219871921.1">
    <property type="nucleotide sequence ID" value="NZ_JAHZIJ010000004.1"/>
</dbReference>
<organism evidence="1 2">
    <name type="scientific">Paenibacillus oenotherae</name>
    <dbReference type="NCBI Taxonomy" id="1435645"/>
    <lineage>
        <taxon>Bacteria</taxon>
        <taxon>Bacillati</taxon>
        <taxon>Bacillota</taxon>
        <taxon>Bacilli</taxon>
        <taxon>Bacillales</taxon>
        <taxon>Paenibacillaceae</taxon>
        <taxon>Paenibacillus</taxon>
    </lineage>
</organism>
<name>A0ABS7D683_9BACL</name>
<reference evidence="1 2" key="1">
    <citation type="submission" date="2021-07" db="EMBL/GenBank/DDBJ databases">
        <title>Paenibacillus radiodurans sp. nov., isolated from the southeastern edge of Tengger Desert.</title>
        <authorList>
            <person name="Zhang G."/>
        </authorList>
    </citation>
    <scope>NUCLEOTIDE SEQUENCE [LARGE SCALE GENOMIC DNA]</scope>
    <source>
        <strain evidence="1 2">DT7-4</strain>
    </source>
</reference>
<gene>
    <name evidence="1" type="ORF">K0T92_07915</name>
</gene>
<comment type="caution">
    <text evidence="1">The sequence shown here is derived from an EMBL/GenBank/DDBJ whole genome shotgun (WGS) entry which is preliminary data.</text>
</comment>
<evidence type="ECO:0000313" key="1">
    <source>
        <dbReference type="EMBL" id="MBW7474668.1"/>
    </source>
</evidence>
<dbReference type="PANTHER" id="PTHR40070">
    <property type="entry name" value="UPF0478 PROTEIN YTXG"/>
    <property type="match status" value="1"/>
</dbReference>
<dbReference type="PANTHER" id="PTHR40070:SF1">
    <property type="entry name" value="UPF0478 PROTEIN YTXG"/>
    <property type="match status" value="1"/>
</dbReference>
<proteinExistence type="predicted"/>
<dbReference type="EMBL" id="JAHZIJ010000004">
    <property type="protein sequence ID" value="MBW7474668.1"/>
    <property type="molecule type" value="Genomic_DNA"/>
</dbReference>
<protein>
    <submittedName>
        <fullName evidence="1">DUF948 domain-containing protein</fullName>
    </submittedName>
</protein>
<dbReference type="Pfam" id="PF06103">
    <property type="entry name" value="DUF948"/>
    <property type="match status" value="1"/>
</dbReference>
<evidence type="ECO:0000313" key="2">
    <source>
        <dbReference type="Proteomes" id="UP000812277"/>
    </source>
</evidence>